<dbReference type="InterPro" id="IPR047629">
    <property type="entry name" value="IS1182_transpos"/>
</dbReference>
<dbReference type="AlphaFoldDB" id="A0ABD7TSA6"/>
<evidence type="ECO:0000256" key="1">
    <source>
        <dbReference type="SAM" id="Coils"/>
    </source>
</evidence>
<dbReference type="InterPro" id="IPR008490">
    <property type="entry name" value="Transposase_InsH_N"/>
</dbReference>
<feature type="coiled-coil region" evidence="1">
    <location>
        <begin position="217"/>
        <end position="267"/>
    </location>
</feature>
<dbReference type="NCBIfam" id="NF033551">
    <property type="entry name" value="transpos_IS1182"/>
    <property type="match status" value="1"/>
</dbReference>
<accession>A0ABD7TSA6</accession>
<evidence type="ECO:0000313" key="5">
    <source>
        <dbReference type="Proteomes" id="UP001065705"/>
    </source>
</evidence>
<reference evidence="4" key="1">
    <citation type="submission" date="2022-03" db="EMBL/GenBank/DDBJ databases">
        <title>Comparative Genomics of East African Camel-Associated Staphylococcaceae spp.: Diversity and Inheritance of Traits Involved in Host-Pathogen Interactions.</title>
        <authorList>
            <person name="Akarsu H."/>
            <person name="Liljander A."/>
            <person name="Younan M."/>
            <person name="Brodard I."/>
            <person name="Glucks I."/>
            <person name="Labroussaa F."/>
            <person name="Overesch G."/>
            <person name="Kuhnert P."/>
            <person name="Perreten V."/>
            <person name="Drexler J.F."/>
            <person name="Corman V.M."/>
            <person name="Falquet L."/>
            <person name="Jores J."/>
        </authorList>
    </citation>
    <scope>NUCLEOTIDE SEQUENCE</scope>
    <source>
        <strain evidence="4">IVB6197</strain>
    </source>
</reference>
<feature type="domain" description="Transposase InsH N-terminal" evidence="2">
    <location>
        <begin position="32"/>
        <end position="117"/>
    </location>
</feature>
<keyword evidence="1" id="KW-0175">Coiled coil</keyword>
<dbReference type="InterPro" id="IPR025668">
    <property type="entry name" value="Tnp_DDE_dom"/>
</dbReference>
<dbReference type="PANTHER" id="PTHR33408:SF2">
    <property type="entry name" value="TRANSPOSASE DDE DOMAIN-CONTAINING PROTEIN"/>
    <property type="match status" value="1"/>
</dbReference>
<sequence>MNNDKQNDTEELYMYKNYNMSQLTLPIETEITFPENDVSTIINHLVESIPDAEFNDYYNHRGPSSYHPKMMLKILLYSYSQSVFSGRKIEFLLKDSCRLMWLAQGQTPSYRTINRFRVNPHMMEILHTLFVGFRAQLIEDKLISEDVVYIDGTKLEANANKYTFQWLANTKRFSQSVVEKSNTLYETLVAEEIIPEIKKESSEELSKEEMNQIETYLENKEKNLTSQIENTANTQERKTLRKQRSQIKKSKKAINDFRERKIKYENQKEIYGDRKSYSTTDHDATFMRMKDDHMKNGQLKPGYNLQIATNNQFILAYGVYNKPGDTRTLEPFLNEMKALYGDIPEYIVADAGYGSESNYKMILDDFEKTPLITYGMYMKEGKKKFKNDPFISANWQYNELDDYYLCPNNKELHFFKYRIKHDYYGYRRDFKEYRCEDCFDCPLRSKCMKQAKNPNTNKKLLKNFTWEFLKNYTKQLLSDPEMNGIYKKRKIDVESAFGNLKANLGFKRLSVRTQTKVECEIGIALMALNIRKLAR</sequence>
<protein>
    <submittedName>
        <fullName evidence="4">IS1182 family transposase</fullName>
    </submittedName>
</protein>
<organism evidence="4 5">
    <name type="scientific">Staphylococcus agnetis</name>
    <dbReference type="NCBI Taxonomy" id="985762"/>
    <lineage>
        <taxon>Bacteria</taxon>
        <taxon>Bacillati</taxon>
        <taxon>Bacillota</taxon>
        <taxon>Bacilli</taxon>
        <taxon>Bacillales</taxon>
        <taxon>Staphylococcaceae</taxon>
        <taxon>Staphylococcus</taxon>
    </lineage>
</organism>
<evidence type="ECO:0000259" key="3">
    <source>
        <dbReference type="Pfam" id="PF13751"/>
    </source>
</evidence>
<dbReference type="EMBL" id="CP094809">
    <property type="protein sequence ID" value="UXU56310.1"/>
    <property type="molecule type" value="Genomic_DNA"/>
</dbReference>
<dbReference type="RefSeq" id="WP_262626125.1">
    <property type="nucleotide sequence ID" value="NZ_CP094809.1"/>
</dbReference>
<dbReference type="Pfam" id="PF05598">
    <property type="entry name" value="DUF772"/>
    <property type="match status" value="1"/>
</dbReference>
<proteinExistence type="predicted"/>
<dbReference type="PANTHER" id="PTHR33408">
    <property type="entry name" value="TRANSPOSASE"/>
    <property type="match status" value="1"/>
</dbReference>
<dbReference type="Proteomes" id="UP001065705">
    <property type="component" value="Chromosome"/>
</dbReference>
<feature type="domain" description="Transposase DDE" evidence="3">
    <location>
        <begin position="405"/>
        <end position="534"/>
    </location>
</feature>
<dbReference type="Pfam" id="PF13751">
    <property type="entry name" value="DDE_Tnp_1_6"/>
    <property type="match status" value="1"/>
</dbReference>
<evidence type="ECO:0000313" key="4">
    <source>
        <dbReference type="EMBL" id="UXU56310.1"/>
    </source>
</evidence>
<evidence type="ECO:0000259" key="2">
    <source>
        <dbReference type="Pfam" id="PF05598"/>
    </source>
</evidence>
<gene>
    <name evidence="4" type="ORF">MUA95_06955</name>
</gene>
<name>A0ABD7TSA6_9STAP</name>